<dbReference type="AlphaFoldDB" id="H3GBJ6"/>
<protein>
    <recommendedName>
        <fullName evidence="2">Jacalin-type lectin domain-containing protein</fullName>
    </recommendedName>
</protein>
<evidence type="ECO:0000313" key="3">
    <source>
        <dbReference type="EnsemblProtists" id="Phyra72671"/>
    </source>
</evidence>
<dbReference type="OMA" id="QNDDCSG"/>
<reference evidence="3" key="2">
    <citation type="submission" date="2015-06" db="UniProtKB">
        <authorList>
            <consortium name="EnsemblProtists"/>
        </authorList>
    </citation>
    <scope>IDENTIFICATION</scope>
    <source>
        <strain evidence="3">Pr102</strain>
    </source>
</reference>
<dbReference type="eggNOG" id="ENOG502SIV5">
    <property type="taxonomic scope" value="Eukaryota"/>
</dbReference>
<feature type="domain" description="Jacalin-type lectin" evidence="2">
    <location>
        <begin position="27"/>
        <end position="168"/>
    </location>
</feature>
<dbReference type="InterPro" id="IPR036404">
    <property type="entry name" value="Jacalin-like_lectin_dom_sf"/>
</dbReference>
<dbReference type="InterPro" id="IPR001229">
    <property type="entry name" value="Jacalin-like_lectin_dom"/>
</dbReference>
<dbReference type="SMART" id="SM00915">
    <property type="entry name" value="Jacalin"/>
    <property type="match status" value="1"/>
</dbReference>
<dbReference type="Pfam" id="PF01419">
    <property type="entry name" value="Jacalin"/>
    <property type="match status" value="1"/>
</dbReference>
<dbReference type="PROSITE" id="PS51752">
    <property type="entry name" value="JACALIN_LECTIN"/>
    <property type="match status" value="1"/>
</dbReference>
<feature type="signal peptide" evidence="1">
    <location>
        <begin position="1"/>
        <end position="23"/>
    </location>
</feature>
<evidence type="ECO:0000256" key="1">
    <source>
        <dbReference type="SAM" id="SignalP"/>
    </source>
</evidence>
<dbReference type="Gene3D" id="2.100.10.30">
    <property type="entry name" value="Jacalin-like lectin domain"/>
    <property type="match status" value="1"/>
</dbReference>
<sequence>MQPLSVLQALLLLFVVAVHGSSSDEDIQLSEAFGGFGGVSFSDIEVVEFGQTACSITINAEKRITAVVLRVTSPAELTLTHGGSSGTDHTLTLGNDEYVKTMEVHWGRKGLTTRVFYLRFTTNKNNSVSAGTPTDDGATVTAPKGFQLSGFFGRSEGEVDQLGAIWTRINAKTKALRDTMGSAWYGDRIRNWVGPTVGDATDSACYRKTESFGSNKTCPLGYSDYGINCIAQCPLSYPVDCYSECIPQNDDCSGEVLSKAASVVAAAFNTVTAGIFGAVFSSYKNAKKSFLCAANIIGVIKSLIYYLRFQRTTAPQGSVEEMLAVAYQSNVVIFDLPIAVANCLGIEVSGKIKFADIVYVVVENIVKQVVINGDQILSSANNVLALLSNTSTIEATDESTVEELQSLLDSNSTCGYQLKSLTDHVIASVREIRSATPSATVNDVRVNISQSSLVLKDIPTATNNCMRELLHNKTTEVAFETRDLIRKTLGVIIEQLVETNKTNMGESVAENDYTLEAANLALVVLGGMDPTGIAWMVSQFVQPTCGPTAFIGEIDDGTLYDALGLKTVDEAFKGSYGTWTKKGDGMMDITFESTDMKDVTVVIHSGGEIYEKVEVPARAKVKWTVKISDLQDKAMYLDRWRASVVGIPTSAGGSLVLWIPRASKGGHLTMHVRINVS</sequence>
<name>H3GBJ6_PHYRM</name>
<keyword evidence="4" id="KW-1185">Reference proteome</keyword>
<dbReference type="Proteomes" id="UP000005238">
    <property type="component" value="Unassembled WGS sequence"/>
</dbReference>
<dbReference type="STRING" id="164328.H3GBJ6"/>
<dbReference type="EMBL" id="DS565998">
    <property type="status" value="NOT_ANNOTATED_CDS"/>
    <property type="molecule type" value="Genomic_DNA"/>
</dbReference>
<dbReference type="SUPFAM" id="SSF51101">
    <property type="entry name" value="Mannose-binding lectins"/>
    <property type="match status" value="1"/>
</dbReference>
<dbReference type="HOGENOM" id="CLU_002760_0_0_1"/>
<dbReference type="VEuPathDB" id="FungiDB:KRP22_9623"/>
<evidence type="ECO:0000313" key="4">
    <source>
        <dbReference type="Proteomes" id="UP000005238"/>
    </source>
</evidence>
<evidence type="ECO:0000259" key="2">
    <source>
        <dbReference type="PROSITE" id="PS51752"/>
    </source>
</evidence>
<accession>H3GBJ6</accession>
<dbReference type="EnsemblProtists" id="Phyra72671">
    <property type="protein sequence ID" value="Phyra72671"/>
    <property type="gene ID" value="Phyra72671"/>
</dbReference>
<reference evidence="4" key="1">
    <citation type="journal article" date="2006" name="Science">
        <title>Phytophthora genome sequences uncover evolutionary origins and mechanisms of pathogenesis.</title>
        <authorList>
            <person name="Tyler B.M."/>
            <person name="Tripathy S."/>
            <person name="Zhang X."/>
            <person name="Dehal P."/>
            <person name="Jiang R.H."/>
            <person name="Aerts A."/>
            <person name="Arredondo F.D."/>
            <person name="Baxter L."/>
            <person name="Bensasson D."/>
            <person name="Beynon J.L."/>
            <person name="Chapman J."/>
            <person name="Damasceno C.M."/>
            <person name="Dorrance A.E."/>
            <person name="Dou D."/>
            <person name="Dickerman A.W."/>
            <person name="Dubchak I.L."/>
            <person name="Garbelotto M."/>
            <person name="Gijzen M."/>
            <person name="Gordon S.G."/>
            <person name="Govers F."/>
            <person name="Grunwald N.J."/>
            <person name="Huang W."/>
            <person name="Ivors K.L."/>
            <person name="Jones R.W."/>
            <person name="Kamoun S."/>
            <person name="Krampis K."/>
            <person name="Lamour K.H."/>
            <person name="Lee M.K."/>
            <person name="McDonald W.H."/>
            <person name="Medina M."/>
            <person name="Meijer H.J."/>
            <person name="Nordberg E.K."/>
            <person name="Maclean D.J."/>
            <person name="Ospina-Giraldo M.D."/>
            <person name="Morris P.F."/>
            <person name="Phuntumart V."/>
            <person name="Putnam N.H."/>
            <person name="Rash S."/>
            <person name="Rose J.K."/>
            <person name="Sakihama Y."/>
            <person name="Salamov A.A."/>
            <person name="Savidor A."/>
            <person name="Scheuring C.F."/>
            <person name="Smith B.M."/>
            <person name="Sobral B.W."/>
            <person name="Terry A."/>
            <person name="Torto-Alalibo T.A."/>
            <person name="Win J."/>
            <person name="Xu Z."/>
            <person name="Zhang H."/>
            <person name="Grigoriev I.V."/>
            <person name="Rokhsar D.S."/>
            <person name="Boore J.L."/>
        </authorList>
    </citation>
    <scope>NUCLEOTIDE SEQUENCE [LARGE SCALE GENOMIC DNA]</scope>
    <source>
        <strain evidence="4">Pr102</strain>
    </source>
</reference>
<dbReference type="VEuPathDB" id="FungiDB:KRP22_9617"/>
<feature type="chain" id="PRO_5003585806" description="Jacalin-type lectin domain-containing protein" evidence="1">
    <location>
        <begin position="24"/>
        <end position="677"/>
    </location>
</feature>
<organism evidence="3 4">
    <name type="scientific">Phytophthora ramorum</name>
    <name type="common">Sudden oak death agent</name>
    <dbReference type="NCBI Taxonomy" id="164328"/>
    <lineage>
        <taxon>Eukaryota</taxon>
        <taxon>Sar</taxon>
        <taxon>Stramenopiles</taxon>
        <taxon>Oomycota</taxon>
        <taxon>Peronosporomycetes</taxon>
        <taxon>Peronosporales</taxon>
        <taxon>Peronosporaceae</taxon>
        <taxon>Phytophthora</taxon>
    </lineage>
</organism>
<proteinExistence type="predicted"/>
<dbReference type="InParanoid" id="H3GBJ6"/>
<keyword evidence="1" id="KW-0732">Signal</keyword>
<dbReference type="VEuPathDB" id="FungiDB:KRP23_8751"/>